<dbReference type="InterPro" id="IPR012983">
    <property type="entry name" value="PHR"/>
</dbReference>
<feature type="repeat" description="ANK" evidence="2">
    <location>
        <begin position="71"/>
        <end position="103"/>
    </location>
</feature>
<dbReference type="Gene3D" id="2.130.10.30">
    <property type="entry name" value="Regulator of chromosome condensation 1/beta-lactamase-inhibitor protein II"/>
    <property type="match status" value="1"/>
</dbReference>
<dbReference type="SUPFAM" id="SSF50985">
    <property type="entry name" value="RCC1/BLIP-II"/>
    <property type="match status" value="1"/>
</dbReference>
<dbReference type="SMART" id="SM00248">
    <property type="entry name" value="ANK"/>
    <property type="match status" value="6"/>
</dbReference>
<dbReference type="OrthoDB" id="6050183at2759"/>
<feature type="domain" description="PHR" evidence="5">
    <location>
        <begin position="1684"/>
        <end position="1760"/>
    </location>
</feature>
<dbReference type="Pfam" id="PF08005">
    <property type="entry name" value="PHR"/>
    <property type="match status" value="2"/>
</dbReference>
<dbReference type="PANTHER" id="PTHR45943">
    <property type="entry name" value="E3 UBIQUITIN-PROTEIN LIGASE MYCBP2"/>
    <property type="match status" value="1"/>
</dbReference>
<evidence type="ECO:0000313" key="6">
    <source>
        <dbReference type="EMBL" id="CAB0031823.1"/>
    </source>
</evidence>
<dbReference type="GO" id="GO:0008582">
    <property type="term" value="P:regulation of synaptic assembly at neuromuscular junction"/>
    <property type="evidence" value="ECO:0007669"/>
    <property type="project" value="TreeGrafter"/>
</dbReference>
<dbReference type="GO" id="GO:0061630">
    <property type="term" value="F:ubiquitin protein ligase activity"/>
    <property type="evidence" value="ECO:0007669"/>
    <property type="project" value="TreeGrafter"/>
</dbReference>
<keyword evidence="2" id="KW-0040">ANK repeat</keyword>
<dbReference type="Pfam" id="PF12796">
    <property type="entry name" value="Ank_2"/>
    <property type="match status" value="2"/>
</dbReference>
<evidence type="ECO:0000313" key="7">
    <source>
        <dbReference type="Proteomes" id="UP000479190"/>
    </source>
</evidence>
<accession>A0A6H5I1D1</accession>
<evidence type="ECO:0000256" key="1">
    <source>
        <dbReference type="ARBA" id="ARBA00022786"/>
    </source>
</evidence>
<proteinExistence type="predicted"/>
<evidence type="ECO:0000259" key="5">
    <source>
        <dbReference type="Pfam" id="PF08005"/>
    </source>
</evidence>
<dbReference type="GO" id="GO:0005634">
    <property type="term" value="C:nucleus"/>
    <property type="evidence" value="ECO:0007669"/>
    <property type="project" value="TreeGrafter"/>
</dbReference>
<feature type="repeat" description="ANK" evidence="2">
    <location>
        <begin position="212"/>
        <end position="244"/>
    </location>
</feature>
<dbReference type="Pfam" id="PF13606">
    <property type="entry name" value="Ank_3"/>
    <property type="match status" value="1"/>
</dbReference>
<evidence type="ECO:0000256" key="3">
    <source>
        <dbReference type="PROSITE-ProRule" id="PRU00235"/>
    </source>
</evidence>
<dbReference type="InterPro" id="IPR009091">
    <property type="entry name" value="RCC1/BLIP-II"/>
</dbReference>
<feature type="repeat" description="ANK" evidence="2">
    <location>
        <begin position="105"/>
        <end position="137"/>
    </location>
</feature>
<protein>
    <recommendedName>
        <fullName evidence="5">PHR domain-containing protein</fullName>
    </recommendedName>
</protein>
<dbReference type="Pfam" id="PF00415">
    <property type="entry name" value="RCC1"/>
    <property type="match status" value="1"/>
</dbReference>
<keyword evidence="7" id="KW-1185">Reference proteome</keyword>
<dbReference type="InterPro" id="IPR000408">
    <property type="entry name" value="Reg_chr_condens"/>
</dbReference>
<dbReference type="PANTHER" id="PTHR45943:SF1">
    <property type="entry name" value="E3 UBIQUITIN-PROTEIN LIGASE MYCBP2"/>
    <property type="match status" value="1"/>
</dbReference>
<dbReference type="PROSITE" id="PS50012">
    <property type="entry name" value="RCC1_3"/>
    <property type="match status" value="1"/>
</dbReference>
<organism evidence="6 7">
    <name type="scientific">Trichogramma brassicae</name>
    <dbReference type="NCBI Taxonomy" id="86971"/>
    <lineage>
        <taxon>Eukaryota</taxon>
        <taxon>Metazoa</taxon>
        <taxon>Ecdysozoa</taxon>
        <taxon>Arthropoda</taxon>
        <taxon>Hexapoda</taxon>
        <taxon>Insecta</taxon>
        <taxon>Pterygota</taxon>
        <taxon>Neoptera</taxon>
        <taxon>Endopterygota</taxon>
        <taxon>Hymenoptera</taxon>
        <taxon>Apocrita</taxon>
        <taxon>Proctotrupomorpha</taxon>
        <taxon>Chalcidoidea</taxon>
        <taxon>Trichogrammatidae</taxon>
        <taxon>Trichogramma</taxon>
    </lineage>
</organism>
<feature type="compositionally biased region" description="Polar residues" evidence="4">
    <location>
        <begin position="907"/>
        <end position="917"/>
    </location>
</feature>
<name>A0A6H5I1D1_9HYME</name>
<dbReference type="InterPro" id="IPR038648">
    <property type="entry name" value="PHR_sf"/>
</dbReference>
<dbReference type="EMBL" id="CADCXV010000656">
    <property type="protein sequence ID" value="CAB0031823.1"/>
    <property type="molecule type" value="Genomic_DNA"/>
</dbReference>
<evidence type="ECO:0000256" key="2">
    <source>
        <dbReference type="PROSITE-ProRule" id="PRU00023"/>
    </source>
</evidence>
<dbReference type="Gene3D" id="1.25.40.20">
    <property type="entry name" value="Ankyrin repeat-containing domain"/>
    <property type="match status" value="1"/>
</dbReference>
<sequence>MLLVRRARRVAYTAATKRRRPRPRRFSLSSPHERFYGLYCLTLTGPYGPKRLCLSLFKIYDTFVNYIDDESGYTHFHIACRYGCEEIVEKFLELGQDPNIVQQKTGDRPLHMAVKYRQRRVMELLLREGADPNLVDKYEETALHVMAAQNGGDDDFSERVFELTRDEYRPLKINARDWRGNTPLHYALYFNRRILSKLLLENGADPNLEDECDNTPLLLALQRNNEKMVDSLIRRGADPDLNVRGSTALHVICKTDEHDKSAKVLFKICDEMNRTVQVEARDYAGKTPLQLAVTNMLPNTVELLLKHGADVANCVFPTAIKPPALNRRDSLGFKMRVACGALAVAEHLQSNGYDFSRSDALAIMKFFDEHELFKKSSTEVEESWYDDDEEYASKAKKIMITSGTSLYDVLKLRPEEEDKLLTYTDYYEFTHQYRVWRPNEPHYRTTIRHLCEKMSRGFFRRWALDDFWELIHKRLPTECSVSRLLLTFDPGSRTKQRETEDMPKPTCCGVLVWRCCTPIAMDAFLQTYLTNCFSTFGKFENNYDTHLDDPLFELLLDLATSHGPESTAANDGTHLTAVACACLLSLVVVRGDTGRLLATIAALLMSPRALVMQNVQSLEQNYDWPEAKGIIRVDGMCPPGQHQWKLRACMICTVCRECTGYSISCLSSTRPDRNPGQECGCGEGDSGCAECGCCRLCANESCDNGGDIPILRPPAACGSPQIYDFAVGEYLKKRFEEKKPKQWKGSNNQQRVGAVHKSLSAKRLATVAGSSAPGEEVVNDGSDIERGESTRVASIPPARVHFPSDSPVAQIACGLHHTVVLLQNGEVYTFGSNIYGQLGVGNLIAHAGPMMVDIPGTAVQIAVGSNHTVVLTAKGEVYAFGAYQKGQLGMNWWEDELQHQDRKHSDGANTASGSLSNNRDKERTQPWHSFPNAVPNIGSRWGRKATWIGASGDQTYVKVDEINSISLTRSSVMANDSCILLIPHQTEYRNSFKCLVINKRDGTCNSFSGSEQIDFNNCAACLDPLYNGIWAFNPSTNEISYYNVISTEARAIPNLEASILSSGLALPVVPNCYITRSQAAMHLLACLDTLTQAQDEKLTVTEGNENNHVVNGKNYSREDFAMVSRFENHGGGWGYSGQSIEAIRFMVDTDILLGGYGLFGGRGEYTAKIKLFDIGLEGGEEETDGDLLAETEEVPYECEPRQKYSILFNEPIPLQANRWYVAWAKVSGPSSDCGSGGQETVTAEDQVVFNFKTSKEANNGTDVNAGQLPQLLYRVTTPENQNLGRKRDQAEPVYIVKREFSRTVTEECFQSLISLLQWSWNTLKASAVDTNLQTNTFPMHIMVEMDRLSVRLAECIGEVRALLRQILSDSVSTTTSAKTKSGKTRANKTCLGQSMTGAVLDECYKTFVACYHAFYPTAYLKWTSLCELLAEIDKEQGITSKDRLLSAVLASLCSSTVRLRCTFPILNNVMDCSDSVKRQLSPSDNAGLLMMNPSEVHHYPILVEQISYKSQVESTGKQILNWSFREVLDRLLDLILIPVKRSLNREKSQSLSHLVLHCCHLLARVISELTAYSNGSEDELQAACYRLMYTTPSRFTRVNQTRSWHGQRLARRHLFLRRQARYHDRRRWNLRRRGSLRLRIRIAGRRELIRSPETFLRNNSGNDPSHTQHWSSLDFTRGSFGPDDCINDVVELKFDKPIPIKERVKYAIRLRNRGGRTSNGDGGLRIVKGPDGTSFTFSACSLSFNGTTQARGQIPHILYYSNPLDSSDHHTSKAMAEVQARKCTLAMTATIIQRANDILALAREKIDQVNVNEIVGDSAFVTTLLPLTTAYIIPLATSDPRLKTIWKKIRNWRKKPRRGYSRCTRLCWVEDSRSRHHPPWHKASTAFFHSVFKQNPSDVVSSRRSRSTLCQNIPKRIGTRLIRVVS</sequence>
<feature type="repeat" description="ANK" evidence="2">
    <location>
        <begin position="284"/>
        <end position="311"/>
    </location>
</feature>
<feature type="domain" description="PHR" evidence="5">
    <location>
        <begin position="1124"/>
        <end position="1274"/>
    </location>
</feature>
<evidence type="ECO:0000256" key="4">
    <source>
        <dbReference type="SAM" id="MobiDB-lite"/>
    </source>
</evidence>
<dbReference type="SUPFAM" id="SSF48403">
    <property type="entry name" value="Ankyrin repeat"/>
    <property type="match status" value="1"/>
</dbReference>
<feature type="repeat" description="ANK" evidence="2">
    <location>
        <begin position="179"/>
        <end position="211"/>
    </location>
</feature>
<dbReference type="GO" id="GO:0005886">
    <property type="term" value="C:plasma membrane"/>
    <property type="evidence" value="ECO:0007669"/>
    <property type="project" value="TreeGrafter"/>
</dbReference>
<dbReference type="PROSITE" id="PS50297">
    <property type="entry name" value="ANK_REP_REGION"/>
    <property type="match status" value="5"/>
</dbReference>
<dbReference type="PROSITE" id="PS50088">
    <property type="entry name" value="ANK_REPEAT"/>
    <property type="match status" value="5"/>
</dbReference>
<dbReference type="Gene3D" id="2.60.120.820">
    <property type="entry name" value="PHR domain"/>
    <property type="match status" value="2"/>
</dbReference>
<dbReference type="InterPro" id="IPR036770">
    <property type="entry name" value="Ankyrin_rpt-contain_sf"/>
</dbReference>
<dbReference type="Proteomes" id="UP000479190">
    <property type="component" value="Unassembled WGS sequence"/>
</dbReference>
<keyword evidence="1" id="KW-0833">Ubl conjugation pathway</keyword>
<gene>
    <name evidence="6" type="ORF">TBRA_LOCUS3785</name>
</gene>
<feature type="repeat" description="RCC1" evidence="3">
    <location>
        <begin position="825"/>
        <end position="874"/>
    </location>
</feature>
<dbReference type="PROSITE" id="PS00626">
    <property type="entry name" value="RCC1_2"/>
    <property type="match status" value="1"/>
</dbReference>
<dbReference type="GO" id="GO:0007411">
    <property type="term" value="P:axon guidance"/>
    <property type="evidence" value="ECO:0007669"/>
    <property type="project" value="TreeGrafter"/>
</dbReference>
<reference evidence="6 7" key="1">
    <citation type="submission" date="2020-02" db="EMBL/GenBank/DDBJ databases">
        <authorList>
            <person name="Ferguson B K."/>
        </authorList>
    </citation>
    <scope>NUCLEOTIDE SEQUENCE [LARGE SCALE GENOMIC DNA]</scope>
</reference>
<dbReference type="InterPro" id="IPR002110">
    <property type="entry name" value="Ankyrin_rpt"/>
</dbReference>
<dbReference type="PRINTS" id="PR00633">
    <property type="entry name" value="RCCNDNSATION"/>
</dbReference>
<feature type="region of interest" description="Disordered" evidence="4">
    <location>
        <begin position="899"/>
        <end position="929"/>
    </location>
</feature>